<sequence length="61" mass="6603">MVRTHLKRPVWTPSKLTWPLAGYRFAAGGCRRGGTLDGDVDDGPVGVVSIKFFVQAGVTTR</sequence>
<feature type="non-terminal residue" evidence="1">
    <location>
        <position position="61"/>
    </location>
</feature>
<reference evidence="1 2" key="1">
    <citation type="journal article" date="2020" name="Cell">
        <title>Large-Scale Comparative Analyses of Tick Genomes Elucidate Their Genetic Diversity and Vector Capacities.</title>
        <authorList>
            <consortium name="Tick Genome and Microbiome Consortium (TIGMIC)"/>
            <person name="Jia N."/>
            <person name="Wang J."/>
            <person name="Shi W."/>
            <person name="Du L."/>
            <person name="Sun Y."/>
            <person name="Zhan W."/>
            <person name="Jiang J.F."/>
            <person name="Wang Q."/>
            <person name="Zhang B."/>
            <person name="Ji P."/>
            <person name="Bell-Sakyi L."/>
            <person name="Cui X.M."/>
            <person name="Yuan T.T."/>
            <person name="Jiang B.G."/>
            <person name="Yang W.F."/>
            <person name="Lam T.T."/>
            <person name="Chang Q.C."/>
            <person name="Ding S.J."/>
            <person name="Wang X.J."/>
            <person name="Zhu J.G."/>
            <person name="Ruan X.D."/>
            <person name="Zhao L."/>
            <person name="Wei J.T."/>
            <person name="Ye R.Z."/>
            <person name="Que T.C."/>
            <person name="Du C.H."/>
            <person name="Zhou Y.H."/>
            <person name="Cheng J.X."/>
            <person name="Dai P.F."/>
            <person name="Guo W.B."/>
            <person name="Han X.H."/>
            <person name="Huang E.J."/>
            <person name="Li L.F."/>
            <person name="Wei W."/>
            <person name="Gao Y.C."/>
            <person name="Liu J.Z."/>
            <person name="Shao H.Z."/>
            <person name="Wang X."/>
            <person name="Wang C.C."/>
            <person name="Yang T.C."/>
            <person name="Huo Q.B."/>
            <person name="Li W."/>
            <person name="Chen H.Y."/>
            <person name="Chen S.E."/>
            <person name="Zhou L.G."/>
            <person name="Ni X.B."/>
            <person name="Tian J.H."/>
            <person name="Sheng Y."/>
            <person name="Liu T."/>
            <person name="Pan Y.S."/>
            <person name="Xia L.Y."/>
            <person name="Li J."/>
            <person name="Zhao F."/>
            <person name="Cao W.C."/>
        </authorList>
    </citation>
    <scope>NUCLEOTIDE SEQUENCE [LARGE SCALE GENOMIC DNA]</scope>
    <source>
        <strain evidence="1">Iper-2018</strain>
    </source>
</reference>
<dbReference type="Proteomes" id="UP000805193">
    <property type="component" value="Unassembled WGS sequence"/>
</dbReference>
<keyword evidence="2" id="KW-1185">Reference proteome</keyword>
<evidence type="ECO:0000313" key="2">
    <source>
        <dbReference type="Proteomes" id="UP000805193"/>
    </source>
</evidence>
<name>A0AC60QAC5_IXOPE</name>
<evidence type="ECO:0000313" key="1">
    <source>
        <dbReference type="EMBL" id="KAG0430693.1"/>
    </source>
</evidence>
<comment type="caution">
    <text evidence="1">The sequence shown here is derived from an EMBL/GenBank/DDBJ whole genome shotgun (WGS) entry which is preliminary data.</text>
</comment>
<protein>
    <submittedName>
        <fullName evidence="1">Uncharacterized protein</fullName>
    </submittedName>
</protein>
<organism evidence="1 2">
    <name type="scientific">Ixodes persulcatus</name>
    <name type="common">Taiga tick</name>
    <dbReference type="NCBI Taxonomy" id="34615"/>
    <lineage>
        <taxon>Eukaryota</taxon>
        <taxon>Metazoa</taxon>
        <taxon>Ecdysozoa</taxon>
        <taxon>Arthropoda</taxon>
        <taxon>Chelicerata</taxon>
        <taxon>Arachnida</taxon>
        <taxon>Acari</taxon>
        <taxon>Parasitiformes</taxon>
        <taxon>Ixodida</taxon>
        <taxon>Ixodoidea</taxon>
        <taxon>Ixodidae</taxon>
        <taxon>Ixodinae</taxon>
        <taxon>Ixodes</taxon>
    </lineage>
</organism>
<dbReference type="EMBL" id="JABSTQ010009299">
    <property type="protein sequence ID" value="KAG0430693.1"/>
    <property type="molecule type" value="Genomic_DNA"/>
</dbReference>
<proteinExistence type="predicted"/>
<accession>A0AC60QAC5</accession>
<gene>
    <name evidence="1" type="ORF">HPB47_022463</name>
</gene>